<dbReference type="NCBIfam" id="TIGR00556">
    <property type="entry name" value="pantethn_trn"/>
    <property type="match status" value="1"/>
</dbReference>
<evidence type="ECO:0000256" key="6">
    <source>
        <dbReference type="ARBA" id="ARBA00023098"/>
    </source>
</evidence>
<keyword evidence="3 8" id="KW-0479">Metal-binding</keyword>
<evidence type="ECO:0000256" key="5">
    <source>
        <dbReference type="ARBA" id="ARBA00022842"/>
    </source>
</evidence>
<dbReference type="InterPro" id="IPR002582">
    <property type="entry name" value="ACPS"/>
</dbReference>
<organism evidence="10 11">
    <name type="scientific">Svornostia abyssi</name>
    <dbReference type="NCBI Taxonomy" id="2898438"/>
    <lineage>
        <taxon>Bacteria</taxon>
        <taxon>Bacillati</taxon>
        <taxon>Actinomycetota</taxon>
        <taxon>Thermoleophilia</taxon>
        <taxon>Solirubrobacterales</taxon>
        <taxon>Baekduiaceae</taxon>
        <taxon>Svornostia</taxon>
    </lineage>
</organism>
<keyword evidence="4 8" id="KW-0276">Fatty acid metabolism</keyword>
<dbReference type="InterPro" id="IPR008278">
    <property type="entry name" value="4-PPantetheinyl_Trfase_dom"/>
</dbReference>
<evidence type="ECO:0000256" key="2">
    <source>
        <dbReference type="ARBA" id="ARBA00022679"/>
    </source>
</evidence>
<keyword evidence="1 8" id="KW-0444">Lipid biosynthesis</keyword>
<keyword evidence="6 8" id="KW-0443">Lipid metabolism</keyword>
<dbReference type="GO" id="GO:0008897">
    <property type="term" value="F:holo-[acyl-carrier-protein] synthase activity"/>
    <property type="evidence" value="ECO:0007669"/>
    <property type="project" value="UniProtKB-EC"/>
</dbReference>
<comment type="subcellular location">
    <subcellularLocation>
        <location evidence="8">Cytoplasm</location>
    </subcellularLocation>
</comment>
<name>A0ABY5PDH6_9ACTN</name>
<dbReference type="NCBIfam" id="NF000831">
    <property type="entry name" value="PRK00070.3-1"/>
    <property type="match status" value="1"/>
</dbReference>
<evidence type="ECO:0000313" key="10">
    <source>
        <dbReference type="EMBL" id="UUY02729.1"/>
    </source>
</evidence>
<keyword evidence="5 8" id="KW-0460">Magnesium</keyword>
<dbReference type="EC" id="2.7.8.7" evidence="8"/>
<keyword evidence="7 8" id="KW-0275">Fatty acid biosynthesis</keyword>
<comment type="function">
    <text evidence="8">Transfers the 4'-phosphopantetheine moiety from coenzyme A to a Ser of acyl-carrier-protein.</text>
</comment>
<comment type="cofactor">
    <cofactor evidence="8">
        <name>Mg(2+)</name>
        <dbReference type="ChEBI" id="CHEBI:18420"/>
    </cofactor>
</comment>
<dbReference type="HAMAP" id="MF_00101">
    <property type="entry name" value="AcpS"/>
    <property type="match status" value="1"/>
</dbReference>
<keyword evidence="11" id="KW-1185">Reference proteome</keyword>
<gene>
    <name evidence="8" type="primary">acpS</name>
    <name evidence="10" type="ORF">LRS13_18875</name>
</gene>
<protein>
    <recommendedName>
        <fullName evidence="8">Holo-[acyl-carrier-protein] synthase</fullName>
        <shortName evidence="8">Holo-ACP synthase</shortName>
        <ecNumber evidence="8">2.7.8.7</ecNumber>
    </recommendedName>
    <alternativeName>
        <fullName evidence="8">4'-phosphopantetheinyl transferase AcpS</fullName>
    </alternativeName>
</protein>
<dbReference type="EMBL" id="CP088295">
    <property type="protein sequence ID" value="UUY02729.1"/>
    <property type="molecule type" value="Genomic_DNA"/>
</dbReference>
<dbReference type="InterPro" id="IPR004568">
    <property type="entry name" value="Ppantetheine-prot_Trfase_dom"/>
</dbReference>
<evidence type="ECO:0000256" key="7">
    <source>
        <dbReference type="ARBA" id="ARBA00023160"/>
    </source>
</evidence>
<accession>A0ABY5PDH6</accession>
<evidence type="ECO:0000256" key="1">
    <source>
        <dbReference type="ARBA" id="ARBA00022516"/>
    </source>
</evidence>
<evidence type="ECO:0000256" key="8">
    <source>
        <dbReference type="HAMAP-Rule" id="MF_00101"/>
    </source>
</evidence>
<evidence type="ECO:0000313" key="11">
    <source>
        <dbReference type="Proteomes" id="UP001058860"/>
    </source>
</evidence>
<sequence length="144" mass="14877">MSVLGVGLDVVDIAGFAPRVDDASDFVDATFTAGERADAEFGSGDRTLRLAGRFAAKQAFLKAWSAARYGRPPALPSVDLRAIEVRLDGHGRPSIALHGEVAEEVASLAIQLELRGEIVTHVSISHDGGVAAAVVVLGASTLSG</sequence>
<evidence type="ECO:0000256" key="3">
    <source>
        <dbReference type="ARBA" id="ARBA00022723"/>
    </source>
</evidence>
<comment type="similarity">
    <text evidence="8">Belongs to the P-Pant transferase superfamily. AcpS family.</text>
</comment>
<dbReference type="RefSeq" id="WP_353863251.1">
    <property type="nucleotide sequence ID" value="NZ_CP088295.1"/>
</dbReference>
<feature type="domain" description="4'-phosphopantetheinyl transferase" evidence="9">
    <location>
        <begin position="5"/>
        <end position="105"/>
    </location>
</feature>
<evidence type="ECO:0000259" key="9">
    <source>
        <dbReference type="Pfam" id="PF01648"/>
    </source>
</evidence>
<dbReference type="Gene3D" id="3.90.470.20">
    <property type="entry name" value="4'-phosphopantetheinyl transferase domain"/>
    <property type="match status" value="1"/>
</dbReference>
<feature type="binding site" evidence="8">
    <location>
        <position position="9"/>
    </location>
    <ligand>
        <name>Mg(2+)</name>
        <dbReference type="ChEBI" id="CHEBI:18420"/>
    </ligand>
</feature>
<dbReference type="Proteomes" id="UP001058860">
    <property type="component" value="Chromosome"/>
</dbReference>
<dbReference type="InterPro" id="IPR037143">
    <property type="entry name" value="4-PPantetheinyl_Trfase_dom_sf"/>
</dbReference>
<proteinExistence type="inferred from homology"/>
<dbReference type="SUPFAM" id="SSF56214">
    <property type="entry name" value="4'-phosphopantetheinyl transferase"/>
    <property type="match status" value="1"/>
</dbReference>
<comment type="catalytic activity">
    <reaction evidence="8">
        <text>apo-[ACP] + CoA = holo-[ACP] + adenosine 3',5'-bisphosphate + H(+)</text>
        <dbReference type="Rhea" id="RHEA:12068"/>
        <dbReference type="Rhea" id="RHEA-COMP:9685"/>
        <dbReference type="Rhea" id="RHEA-COMP:9690"/>
        <dbReference type="ChEBI" id="CHEBI:15378"/>
        <dbReference type="ChEBI" id="CHEBI:29999"/>
        <dbReference type="ChEBI" id="CHEBI:57287"/>
        <dbReference type="ChEBI" id="CHEBI:58343"/>
        <dbReference type="ChEBI" id="CHEBI:64479"/>
        <dbReference type="EC" id="2.7.8.7"/>
    </reaction>
</comment>
<reference evidence="11" key="1">
    <citation type="submission" date="2021-11" db="EMBL/GenBank/DDBJ databases">
        <title>Cultivation dependent microbiological survey of springs from the worlds oldest radium mine currently devoted to the extraction of radon-saturated water.</title>
        <authorList>
            <person name="Kapinusova G."/>
            <person name="Smrhova T."/>
            <person name="Strejcek M."/>
            <person name="Suman J."/>
            <person name="Jani K."/>
            <person name="Pajer P."/>
            <person name="Uhlik O."/>
        </authorList>
    </citation>
    <scope>NUCLEOTIDE SEQUENCE [LARGE SCALE GENOMIC DNA]</scope>
    <source>
        <strain evidence="11">J379</strain>
    </source>
</reference>
<keyword evidence="8" id="KW-0963">Cytoplasm</keyword>
<feature type="binding site" evidence="8">
    <location>
        <position position="58"/>
    </location>
    <ligand>
        <name>Mg(2+)</name>
        <dbReference type="ChEBI" id="CHEBI:18420"/>
    </ligand>
</feature>
<dbReference type="Pfam" id="PF01648">
    <property type="entry name" value="ACPS"/>
    <property type="match status" value="1"/>
</dbReference>
<keyword evidence="2 8" id="KW-0808">Transferase</keyword>
<evidence type="ECO:0000256" key="4">
    <source>
        <dbReference type="ARBA" id="ARBA00022832"/>
    </source>
</evidence>